<comment type="caution">
    <text evidence="2">The sequence shown here is derived from an EMBL/GenBank/DDBJ whole genome shotgun (WGS) entry which is preliminary data.</text>
</comment>
<gene>
    <name evidence="2" type="ORF">O6P43_005105</name>
</gene>
<dbReference type="PANTHER" id="PTHR33130:SF43">
    <property type="entry name" value="OS01G0688600 PROTEIN"/>
    <property type="match status" value="1"/>
</dbReference>
<dbReference type="KEGG" id="qsa:O6P43_005105"/>
<evidence type="ECO:0000313" key="3">
    <source>
        <dbReference type="Proteomes" id="UP001163823"/>
    </source>
</evidence>
<dbReference type="Proteomes" id="UP001163823">
    <property type="component" value="Chromosome 3"/>
</dbReference>
<dbReference type="InterPro" id="IPR012438">
    <property type="entry name" value="DUF1639"/>
</dbReference>
<reference evidence="2" key="1">
    <citation type="journal article" date="2023" name="Science">
        <title>Elucidation of the pathway for biosynthesis of saponin adjuvants from the soapbark tree.</title>
        <authorList>
            <person name="Reed J."/>
            <person name="Orme A."/>
            <person name="El-Demerdash A."/>
            <person name="Owen C."/>
            <person name="Martin L.B.B."/>
            <person name="Misra R.C."/>
            <person name="Kikuchi S."/>
            <person name="Rejzek M."/>
            <person name="Martin A.C."/>
            <person name="Harkess A."/>
            <person name="Leebens-Mack J."/>
            <person name="Louveau T."/>
            <person name="Stephenson M.J."/>
            <person name="Osbourn A."/>
        </authorList>
    </citation>
    <scope>NUCLEOTIDE SEQUENCE</scope>
    <source>
        <strain evidence="2">S10</strain>
    </source>
</reference>
<name>A0AAD7VGM0_QUISA</name>
<proteinExistence type="predicted"/>
<feature type="region of interest" description="Disordered" evidence="1">
    <location>
        <begin position="55"/>
        <end position="90"/>
    </location>
</feature>
<dbReference type="EMBL" id="JARAOO010000003">
    <property type="protein sequence ID" value="KAJ7975141.1"/>
    <property type="molecule type" value="Genomic_DNA"/>
</dbReference>
<dbReference type="AlphaFoldDB" id="A0AAD7VGM0"/>
<evidence type="ECO:0000313" key="2">
    <source>
        <dbReference type="EMBL" id="KAJ7975141.1"/>
    </source>
</evidence>
<dbReference type="PANTHER" id="PTHR33130">
    <property type="entry name" value="PUTATIVE (DUF1639)-RELATED"/>
    <property type="match status" value="1"/>
</dbReference>
<keyword evidence="3" id="KW-1185">Reference proteome</keyword>
<dbReference type="Pfam" id="PF07797">
    <property type="entry name" value="DUF1639"/>
    <property type="match status" value="1"/>
</dbReference>
<accession>A0AAD7VGM0</accession>
<sequence length="239" mass="27088">MTMEPEGSKSLHNFSLPCLKWGNQLFLRCLKVPSDPTYPSSLHRRSSLLQSKLDQFQAKQIKSRTSNTSSQNPSHNSKRKSNTQKDFDNDVKEVREKLMVDLRVAEKKLNVSILDEGGGQYETAANAKPWNLRTRRAACKAPQDEAKKCDLGSSPIKGCEAVLQKGHPVNMEKNERARFSISLSKEEVEEDFAAMVGTRPPRRPKKRPKIVQRQLDSLFPGLWLTDVTPELYEVPDVPE</sequence>
<evidence type="ECO:0000256" key="1">
    <source>
        <dbReference type="SAM" id="MobiDB-lite"/>
    </source>
</evidence>
<feature type="compositionally biased region" description="Polar residues" evidence="1">
    <location>
        <begin position="57"/>
        <end position="75"/>
    </location>
</feature>
<organism evidence="2 3">
    <name type="scientific">Quillaja saponaria</name>
    <name type="common">Soap bark tree</name>
    <dbReference type="NCBI Taxonomy" id="32244"/>
    <lineage>
        <taxon>Eukaryota</taxon>
        <taxon>Viridiplantae</taxon>
        <taxon>Streptophyta</taxon>
        <taxon>Embryophyta</taxon>
        <taxon>Tracheophyta</taxon>
        <taxon>Spermatophyta</taxon>
        <taxon>Magnoliopsida</taxon>
        <taxon>eudicotyledons</taxon>
        <taxon>Gunneridae</taxon>
        <taxon>Pentapetalae</taxon>
        <taxon>rosids</taxon>
        <taxon>fabids</taxon>
        <taxon>Fabales</taxon>
        <taxon>Quillajaceae</taxon>
        <taxon>Quillaja</taxon>
    </lineage>
</organism>
<protein>
    <submittedName>
        <fullName evidence="2">DUF1639 family protein</fullName>
    </submittedName>
</protein>